<sequence length="124" mass="14137">MLLAIWQALPKLRDQDQLKAYIFRIARNRAISHLAYETNQQDKVTLDFEVPFDANPITELLEQKRQQQLLAAIQALPLGQREVIALYFEGFSYAEIAEVLQISENNVGVRISRAGSKLSEILLP</sequence>
<evidence type="ECO:0000256" key="3">
    <source>
        <dbReference type="ARBA" id="ARBA00023082"/>
    </source>
</evidence>
<dbReference type="InterPro" id="IPR014284">
    <property type="entry name" value="RNA_pol_sigma-70_dom"/>
</dbReference>
<dbReference type="EMBL" id="BMYR01000009">
    <property type="protein sequence ID" value="GGW66518.1"/>
    <property type="molecule type" value="Genomic_DNA"/>
</dbReference>
<organism evidence="7 8">
    <name type="scientific">Alishewanella tabrizica</name>
    <dbReference type="NCBI Taxonomy" id="671278"/>
    <lineage>
        <taxon>Bacteria</taxon>
        <taxon>Pseudomonadati</taxon>
        <taxon>Pseudomonadota</taxon>
        <taxon>Gammaproteobacteria</taxon>
        <taxon>Alteromonadales</taxon>
        <taxon>Alteromonadaceae</taxon>
        <taxon>Alishewanella</taxon>
    </lineage>
</organism>
<keyword evidence="4" id="KW-0238">DNA-binding</keyword>
<dbReference type="Gene3D" id="1.10.10.10">
    <property type="entry name" value="Winged helix-like DNA-binding domain superfamily/Winged helix DNA-binding domain"/>
    <property type="match status" value="1"/>
</dbReference>
<gene>
    <name evidence="7" type="ORF">GCM10008111_23110</name>
</gene>
<evidence type="ECO:0000313" key="7">
    <source>
        <dbReference type="EMBL" id="GGW66518.1"/>
    </source>
</evidence>
<feature type="domain" description="HTH luxR-type" evidence="6">
    <location>
        <begin position="90"/>
        <end position="117"/>
    </location>
</feature>
<dbReference type="InterPro" id="IPR000792">
    <property type="entry name" value="Tscrpt_reg_LuxR_C"/>
</dbReference>
<reference evidence="8" key="1">
    <citation type="journal article" date="2019" name="Int. J. Syst. Evol. Microbiol.">
        <title>The Global Catalogue of Microorganisms (GCM) 10K type strain sequencing project: providing services to taxonomists for standard genome sequencing and annotation.</title>
        <authorList>
            <consortium name="The Broad Institute Genomics Platform"/>
            <consortium name="The Broad Institute Genome Sequencing Center for Infectious Disease"/>
            <person name="Wu L."/>
            <person name="Ma J."/>
        </authorList>
    </citation>
    <scope>NUCLEOTIDE SEQUENCE [LARGE SCALE GENOMIC DNA]</scope>
    <source>
        <strain evidence="8">KCTC 23723</strain>
    </source>
</reference>
<dbReference type="PANTHER" id="PTHR43133:SF8">
    <property type="entry name" value="RNA POLYMERASE SIGMA FACTOR HI_1459-RELATED"/>
    <property type="match status" value="1"/>
</dbReference>
<dbReference type="CDD" id="cd06171">
    <property type="entry name" value="Sigma70_r4"/>
    <property type="match status" value="1"/>
</dbReference>
<evidence type="ECO:0000256" key="2">
    <source>
        <dbReference type="ARBA" id="ARBA00023015"/>
    </source>
</evidence>
<dbReference type="SUPFAM" id="SSF88946">
    <property type="entry name" value="Sigma2 domain of RNA polymerase sigma factors"/>
    <property type="match status" value="1"/>
</dbReference>
<dbReference type="InterPro" id="IPR013325">
    <property type="entry name" value="RNA_pol_sigma_r2"/>
</dbReference>
<evidence type="ECO:0000256" key="5">
    <source>
        <dbReference type="ARBA" id="ARBA00023163"/>
    </source>
</evidence>
<dbReference type="Pfam" id="PF04542">
    <property type="entry name" value="Sigma70_r2"/>
    <property type="match status" value="1"/>
</dbReference>
<keyword evidence="5" id="KW-0804">Transcription</keyword>
<comment type="similarity">
    <text evidence="1">Belongs to the sigma-70 factor family. ECF subfamily.</text>
</comment>
<dbReference type="PANTHER" id="PTHR43133">
    <property type="entry name" value="RNA POLYMERASE ECF-TYPE SIGMA FACTO"/>
    <property type="match status" value="1"/>
</dbReference>
<keyword evidence="2" id="KW-0805">Transcription regulation</keyword>
<evidence type="ECO:0000256" key="4">
    <source>
        <dbReference type="ARBA" id="ARBA00023125"/>
    </source>
</evidence>
<dbReference type="InterPro" id="IPR013324">
    <property type="entry name" value="RNA_pol_sigma_r3/r4-like"/>
</dbReference>
<name>A0ABQ2WQ63_9ALTE</name>
<dbReference type="InterPro" id="IPR007627">
    <property type="entry name" value="RNA_pol_sigma70_r2"/>
</dbReference>
<evidence type="ECO:0000256" key="1">
    <source>
        <dbReference type="ARBA" id="ARBA00010641"/>
    </source>
</evidence>
<evidence type="ECO:0000313" key="8">
    <source>
        <dbReference type="Proteomes" id="UP000634667"/>
    </source>
</evidence>
<keyword evidence="8" id="KW-1185">Reference proteome</keyword>
<evidence type="ECO:0000259" key="6">
    <source>
        <dbReference type="PROSITE" id="PS00622"/>
    </source>
</evidence>
<proteinExistence type="inferred from homology"/>
<dbReference type="Proteomes" id="UP000634667">
    <property type="component" value="Unassembled WGS sequence"/>
</dbReference>
<dbReference type="SUPFAM" id="SSF88659">
    <property type="entry name" value="Sigma3 and sigma4 domains of RNA polymerase sigma factors"/>
    <property type="match status" value="1"/>
</dbReference>
<protein>
    <recommendedName>
        <fullName evidence="6">HTH luxR-type domain-containing protein</fullName>
    </recommendedName>
</protein>
<accession>A0ABQ2WQ63</accession>
<dbReference type="InterPro" id="IPR013249">
    <property type="entry name" value="RNA_pol_sigma70_r4_t2"/>
</dbReference>
<dbReference type="InterPro" id="IPR036388">
    <property type="entry name" value="WH-like_DNA-bd_sf"/>
</dbReference>
<dbReference type="Pfam" id="PF08281">
    <property type="entry name" value="Sigma70_r4_2"/>
    <property type="match status" value="1"/>
</dbReference>
<dbReference type="InterPro" id="IPR039425">
    <property type="entry name" value="RNA_pol_sigma-70-like"/>
</dbReference>
<comment type="caution">
    <text evidence="7">The sequence shown here is derived from an EMBL/GenBank/DDBJ whole genome shotgun (WGS) entry which is preliminary data.</text>
</comment>
<dbReference type="NCBIfam" id="TIGR02937">
    <property type="entry name" value="sigma70-ECF"/>
    <property type="match status" value="1"/>
</dbReference>
<dbReference type="Gene3D" id="1.10.1740.10">
    <property type="match status" value="1"/>
</dbReference>
<keyword evidence="3" id="KW-0731">Sigma factor</keyword>
<dbReference type="PROSITE" id="PS00622">
    <property type="entry name" value="HTH_LUXR_1"/>
    <property type="match status" value="1"/>
</dbReference>